<dbReference type="Proteomes" id="UP000078507">
    <property type="component" value="Unassembled WGS sequence"/>
</dbReference>
<dbReference type="EMBL" id="LNQB01000088">
    <property type="protein sequence ID" value="OAP40168.1"/>
    <property type="molecule type" value="Genomic_DNA"/>
</dbReference>
<name>A0A178XXY0_SINSA</name>
<organism evidence="1 2">
    <name type="scientific">Sinorhizobium saheli</name>
    <dbReference type="NCBI Taxonomy" id="36856"/>
    <lineage>
        <taxon>Bacteria</taxon>
        <taxon>Pseudomonadati</taxon>
        <taxon>Pseudomonadota</taxon>
        <taxon>Alphaproteobacteria</taxon>
        <taxon>Hyphomicrobiales</taxon>
        <taxon>Rhizobiaceae</taxon>
        <taxon>Sinorhizobium/Ensifer group</taxon>
        <taxon>Sinorhizobium</taxon>
    </lineage>
</organism>
<sequence length="73" mass="8500">MAIPVHHGILRVETDVVIDTRSLKQFDGTINKPIFVFAVKFAKLRRNQINCDSLVEWIQIDDPINNITLLLRW</sequence>
<dbReference type="AlphaFoldDB" id="A0A178XXY0"/>
<accession>A0A178XXY0</accession>
<comment type="caution">
    <text evidence="1">The sequence shown here is derived from an EMBL/GenBank/DDBJ whole genome shotgun (WGS) entry which is preliminary data.</text>
</comment>
<keyword evidence="2" id="KW-1185">Reference proteome</keyword>
<reference evidence="1 2" key="1">
    <citation type="submission" date="2015-11" db="EMBL/GenBank/DDBJ databases">
        <title>Ensifer anhuiense sp. nov., an effective nitrogen fixation bacterium with Glycine soja.</title>
        <authorList>
            <person name="Yan H."/>
            <person name="Chen W."/>
        </authorList>
    </citation>
    <scope>NUCLEOTIDE SEQUENCE [LARGE SCALE GENOMIC DNA]</scope>
    <source>
        <strain evidence="1 2">LMG 7837</strain>
    </source>
</reference>
<protein>
    <submittedName>
        <fullName evidence="1">Uncharacterized protein</fullName>
    </submittedName>
</protein>
<gene>
    <name evidence="1" type="ORF">ATB98_21490</name>
</gene>
<evidence type="ECO:0000313" key="2">
    <source>
        <dbReference type="Proteomes" id="UP000078507"/>
    </source>
</evidence>
<proteinExistence type="predicted"/>
<evidence type="ECO:0000313" key="1">
    <source>
        <dbReference type="EMBL" id="OAP40168.1"/>
    </source>
</evidence>